<name>A0A9W2YIQ6_BIOGL</name>
<accession>A0A9W2YIQ6</accession>
<keyword evidence="1" id="KW-1185">Reference proteome</keyword>
<evidence type="ECO:0000313" key="1">
    <source>
        <dbReference type="Proteomes" id="UP001165740"/>
    </source>
</evidence>
<dbReference type="GeneID" id="129922089"/>
<dbReference type="Proteomes" id="UP001165740">
    <property type="component" value="Chromosome 12"/>
</dbReference>
<dbReference type="AlphaFoldDB" id="A0A9W2YIQ6"/>
<organism evidence="1 2">
    <name type="scientific">Biomphalaria glabrata</name>
    <name type="common">Bloodfluke planorb</name>
    <name type="synonym">Freshwater snail</name>
    <dbReference type="NCBI Taxonomy" id="6526"/>
    <lineage>
        <taxon>Eukaryota</taxon>
        <taxon>Metazoa</taxon>
        <taxon>Spiralia</taxon>
        <taxon>Lophotrochozoa</taxon>
        <taxon>Mollusca</taxon>
        <taxon>Gastropoda</taxon>
        <taxon>Heterobranchia</taxon>
        <taxon>Euthyneura</taxon>
        <taxon>Panpulmonata</taxon>
        <taxon>Hygrophila</taxon>
        <taxon>Lymnaeoidea</taxon>
        <taxon>Planorbidae</taxon>
        <taxon>Biomphalaria</taxon>
    </lineage>
</organism>
<evidence type="ECO:0000313" key="2">
    <source>
        <dbReference type="RefSeq" id="XP_055862604.1"/>
    </source>
</evidence>
<sequence>MTFTQYDSACPAEHLLAETNDGHRSSNYILHMYEINNFDHEAMNEKALTHQLNNINVLIKQNEYTTLNSTSTEGDPSLYKDQLPRHARPAPSTVTDQCPAYTSSASVIYSSAFFPPRRQGAFDTVRQINEVCPPGFLNRLNDRNTISSLSFLENHIRITMT</sequence>
<reference evidence="2" key="1">
    <citation type="submission" date="2025-08" db="UniProtKB">
        <authorList>
            <consortium name="RefSeq"/>
        </authorList>
    </citation>
    <scope>IDENTIFICATION</scope>
</reference>
<proteinExistence type="predicted"/>
<dbReference type="RefSeq" id="XP_055862604.1">
    <property type="nucleotide sequence ID" value="XM_056006629.1"/>
</dbReference>
<protein>
    <submittedName>
        <fullName evidence="2">Uncharacterized protein LOC129922089</fullName>
    </submittedName>
</protein>
<gene>
    <name evidence="2" type="primary">LOC129922089</name>
</gene>